<keyword evidence="2" id="KW-0808">Transferase</keyword>
<dbReference type="EMBL" id="AAJDKN010000003">
    <property type="protein sequence ID" value="ECK7960673.1"/>
    <property type="molecule type" value="Genomic_DNA"/>
</dbReference>
<dbReference type="AlphaFoldDB" id="A0A5Y6RLT4"/>
<evidence type="ECO:0000313" key="2">
    <source>
        <dbReference type="EMBL" id="ECK7960673.1"/>
    </source>
</evidence>
<comment type="caution">
    <text evidence="2">The sequence shown here is derived from an EMBL/GenBank/DDBJ whole genome shotgun (WGS) entry which is preliminary data.</text>
</comment>
<dbReference type="GO" id="GO:0016740">
    <property type="term" value="F:transferase activity"/>
    <property type="evidence" value="ECO:0007669"/>
    <property type="project" value="UniProtKB-KW"/>
</dbReference>
<evidence type="ECO:0000256" key="1">
    <source>
        <dbReference type="SAM" id="Coils"/>
    </source>
</evidence>
<accession>A0A5Y6RLT4</accession>
<keyword evidence="1" id="KW-0175">Coiled coil</keyword>
<dbReference type="SUPFAM" id="SSF52266">
    <property type="entry name" value="SGNH hydrolase"/>
    <property type="match status" value="1"/>
</dbReference>
<protein>
    <submittedName>
        <fullName evidence="2">Glycosyl transferase</fullName>
    </submittedName>
</protein>
<gene>
    <name evidence="2" type="ORF">FRR83_01310</name>
</gene>
<feature type="coiled-coil region" evidence="1">
    <location>
        <begin position="382"/>
        <end position="435"/>
    </location>
</feature>
<name>A0A5Y6RLT4_CAMJU</name>
<reference evidence="2" key="1">
    <citation type="submission" date="2019-08" db="EMBL/GenBank/DDBJ databases">
        <authorList>
            <person name="Ashton P.M."/>
            <person name="Dallman T."/>
            <person name="Nair S."/>
            <person name="De Pinna E."/>
            <person name="Peters T."/>
            <person name="Grant K."/>
        </authorList>
    </citation>
    <scope>NUCLEOTIDE SEQUENCE</scope>
    <source>
        <strain evidence="2">735620</strain>
    </source>
</reference>
<sequence length="561" mass="65690">MGLQKGLKDGIEKWGGGLEFHNLALGGCDGLQKLYELTHPKNQELFKNAEAILIETNINEYDMFARSGLCFQILARNFELLCKALANLNTKVIFLILPLEPSENTAKHIKIIDNFNREKIKQYNFNCIDMQRYYNEKGLNPFFVTTDCFHQLSSIMRITGEKIIANLHIFKKHLQTHFKMPHFLVKSPKELFNQNLSCKELKNSLLNEQIYKLDEKNVLKFQNSYSGYGILGIYICNFFEVKPYNIASFILKNTKQKIIKGIASNFYHLHTLEEFFIIDEESFLYFNKTNEALSEGSIWLHKNVEILNNISHIGLAHFFLVKPDENFYEKNIDLQSLETKENIDITYDFTYILPPFELYKELIEEYCQRMDSVKQKPLQEQITHLHTKINTLNKQNETLQNTLNTHHFKKEKLELENLEQELISKKLSNEILAKKLGKKLDFFMPKITLIEANSAKARMHNHLAYKLGSCMIKNSKSLLGYIKMPFLLIALTIAHKEYPKIQLPKLEDYPDYKEALKEKQSLTYKLGLAFMQANKAWYKGGYIQFYFEVRRLKKEFKASPS</sequence>
<organism evidence="2">
    <name type="scientific">Campylobacter jejuni</name>
    <dbReference type="NCBI Taxonomy" id="197"/>
    <lineage>
        <taxon>Bacteria</taxon>
        <taxon>Pseudomonadati</taxon>
        <taxon>Campylobacterota</taxon>
        <taxon>Epsilonproteobacteria</taxon>
        <taxon>Campylobacterales</taxon>
        <taxon>Campylobacteraceae</taxon>
        <taxon>Campylobacter</taxon>
    </lineage>
</organism>
<proteinExistence type="predicted"/>